<dbReference type="KEGG" id="soe:110793643"/>
<dbReference type="GeneID" id="110793643"/>
<accession>A0A9R0IRN6</accession>
<evidence type="ECO:0000259" key="1">
    <source>
        <dbReference type="Pfam" id="PF13966"/>
    </source>
</evidence>
<reference evidence="2" key="1">
    <citation type="journal article" date="2021" name="Nat. Commun.">
        <title>Genomic analyses provide insights into spinach domestication and the genetic basis of agronomic traits.</title>
        <authorList>
            <person name="Cai X."/>
            <person name="Sun X."/>
            <person name="Xu C."/>
            <person name="Sun H."/>
            <person name="Wang X."/>
            <person name="Ge C."/>
            <person name="Zhang Z."/>
            <person name="Wang Q."/>
            <person name="Fei Z."/>
            <person name="Jiao C."/>
            <person name="Wang Q."/>
        </authorList>
    </citation>
    <scope>NUCLEOTIDE SEQUENCE [LARGE SCALE GENOMIC DNA]</scope>
    <source>
        <strain evidence="2">cv. Varoflay</strain>
    </source>
</reference>
<protein>
    <recommendedName>
        <fullName evidence="1">Reverse transcriptase zinc-binding domain-containing protein</fullName>
    </recommendedName>
</protein>
<feature type="domain" description="Reverse transcriptase zinc-binding" evidence="1">
    <location>
        <begin position="2"/>
        <end position="42"/>
    </location>
</feature>
<reference evidence="3" key="2">
    <citation type="submission" date="2025-08" db="UniProtKB">
        <authorList>
            <consortium name="RefSeq"/>
        </authorList>
    </citation>
    <scope>IDENTIFICATION</scope>
    <source>
        <tissue evidence="3">Leaf</tissue>
    </source>
</reference>
<sequence>MPTLDRLLEWKVVNANSSLLCGSSEETVDHLFFKCTTSNQVWQKVLQFLHFSRPAARFADELQWMIKSSKRGSGRHKLLLMFFSECIYSMWLNRNDKLYNNHCKGVDVLFKETLFRVVDRAPADLSDFLNELSCT</sequence>
<organism evidence="2 3">
    <name type="scientific">Spinacia oleracea</name>
    <name type="common">Spinach</name>
    <dbReference type="NCBI Taxonomy" id="3562"/>
    <lineage>
        <taxon>Eukaryota</taxon>
        <taxon>Viridiplantae</taxon>
        <taxon>Streptophyta</taxon>
        <taxon>Embryophyta</taxon>
        <taxon>Tracheophyta</taxon>
        <taxon>Spermatophyta</taxon>
        <taxon>Magnoliopsida</taxon>
        <taxon>eudicotyledons</taxon>
        <taxon>Gunneridae</taxon>
        <taxon>Pentapetalae</taxon>
        <taxon>Caryophyllales</taxon>
        <taxon>Chenopodiaceae</taxon>
        <taxon>Chenopodioideae</taxon>
        <taxon>Anserineae</taxon>
        <taxon>Spinacia</taxon>
    </lineage>
</organism>
<dbReference type="AlphaFoldDB" id="A0A9R0IRN6"/>
<evidence type="ECO:0000313" key="3">
    <source>
        <dbReference type="RefSeq" id="XP_021854227.1"/>
    </source>
</evidence>
<dbReference type="RefSeq" id="XP_021854227.1">
    <property type="nucleotide sequence ID" value="XM_021998535.1"/>
</dbReference>
<gene>
    <name evidence="3" type="primary">LOC110793643</name>
</gene>
<keyword evidence="2" id="KW-1185">Reference proteome</keyword>
<dbReference type="InterPro" id="IPR026960">
    <property type="entry name" value="RVT-Znf"/>
</dbReference>
<dbReference type="Proteomes" id="UP000813463">
    <property type="component" value="Chromosome 6"/>
</dbReference>
<dbReference type="OrthoDB" id="1302433at2759"/>
<evidence type="ECO:0000313" key="2">
    <source>
        <dbReference type="Proteomes" id="UP000813463"/>
    </source>
</evidence>
<proteinExistence type="predicted"/>
<name>A0A9R0IRN6_SPIOL</name>
<dbReference type="Pfam" id="PF13966">
    <property type="entry name" value="zf-RVT"/>
    <property type="match status" value="1"/>
</dbReference>